<dbReference type="Proteomes" id="UP000199643">
    <property type="component" value="Unassembled WGS sequence"/>
</dbReference>
<name>A0A1G7W8S5_9SPHI</name>
<proteinExistence type="predicted"/>
<sequence>MSLLTQYNSDVSQWTNKARRKIKLEVLRLVLNVGPGHDQQKASVKKYAGEASKIDFSMPYYMAFVHKGAGRGYGGNKSGEFSLKGGGKGKTNPLSMGKMGTGKRKAKPFFNPVIEELFPELANIIAQYHGDKVFAKIEKILVR</sequence>
<evidence type="ECO:0008006" key="3">
    <source>
        <dbReference type="Google" id="ProtNLM"/>
    </source>
</evidence>
<dbReference type="OrthoDB" id="1028986at2"/>
<keyword evidence="2" id="KW-1185">Reference proteome</keyword>
<accession>A0A1G7W8S5</accession>
<organism evidence="1 2">
    <name type="scientific">Pedobacter terrae</name>
    <dbReference type="NCBI Taxonomy" id="405671"/>
    <lineage>
        <taxon>Bacteria</taxon>
        <taxon>Pseudomonadati</taxon>
        <taxon>Bacteroidota</taxon>
        <taxon>Sphingobacteriia</taxon>
        <taxon>Sphingobacteriales</taxon>
        <taxon>Sphingobacteriaceae</taxon>
        <taxon>Pedobacter</taxon>
    </lineage>
</organism>
<evidence type="ECO:0000313" key="1">
    <source>
        <dbReference type="EMBL" id="SDG68366.1"/>
    </source>
</evidence>
<dbReference type="STRING" id="405671.SAMN05421827_109150"/>
<protein>
    <recommendedName>
        <fullName evidence="3">HK97 gp10 family phage protein</fullName>
    </recommendedName>
</protein>
<evidence type="ECO:0000313" key="2">
    <source>
        <dbReference type="Proteomes" id="UP000199643"/>
    </source>
</evidence>
<dbReference type="AlphaFoldDB" id="A0A1G7W8S5"/>
<gene>
    <name evidence="1" type="ORF">SAMN05421827_109150</name>
</gene>
<dbReference type="EMBL" id="FNCH01000009">
    <property type="protein sequence ID" value="SDG68366.1"/>
    <property type="molecule type" value="Genomic_DNA"/>
</dbReference>
<dbReference type="RefSeq" id="WP_090500600.1">
    <property type="nucleotide sequence ID" value="NZ_FNCH01000009.1"/>
</dbReference>
<reference evidence="2" key="1">
    <citation type="submission" date="2016-10" db="EMBL/GenBank/DDBJ databases">
        <authorList>
            <person name="Varghese N."/>
            <person name="Submissions S."/>
        </authorList>
    </citation>
    <scope>NUCLEOTIDE SEQUENCE [LARGE SCALE GENOMIC DNA]</scope>
    <source>
        <strain evidence="2">DSM 17933</strain>
    </source>
</reference>